<name>A1C7D5_ASPCL</name>
<dbReference type="VEuPathDB" id="FungiDB:ACLA_073410"/>
<dbReference type="Proteomes" id="UP000006701">
    <property type="component" value="Unassembled WGS sequence"/>
</dbReference>
<evidence type="ECO:0000313" key="2">
    <source>
        <dbReference type="Proteomes" id="UP000006701"/>
    </source>
</evidence>
<dbReference type="EMBL" id="DS027045">
    <property type="protein sequence ID" value="EAW14306.1"/>
    <property type="molecule type" value="Genomic_DNA"/>
</dbReference>
<keyword evidence="2" id="KW-1185">Reference proteome</keyword>
<reference evidence="1 2" key="1">
    <citation type="journal article" date="2008" name="PLoS Genet.">
        <title>Genomic islands in the pathogenic filamentous fungus Aspergillus fumigatus.</title>
        <authorList>
            <person name="Fedorova N.D."/>
            <person name="Khaldi N."/>
            <person name="Joardar V.S."/>
            <person name="Maiti R."/>
            <person name="Amedeo P."/>
            <person name="Anderson M.J."/>
            <person name="Crabtree J."/>
            <person name="Silva J.C."/>
            <person name="Badger J.H."/>
            <person name="Albarraq A."/>
            <person name="Angiuoli S."/>
            <person name="Bussey H."/>
            <person name="Bowyer P."/>
            <person name="Cotty P.J."/>
            <person name="Dyer P.S."/>
            <person name="Egan A."/>
            <person name="Galens K."/>
            <person name="Fraser-Liggett C.M."/>
            <person name="Haas B.J."/>
            <person name="Inman J.M."/>
            <person name="Kent R."/>
            <person name="Lemieux S."/>
            <person name="Malavazi I."/>
            <person name="Orvis J."/>
            <person name="Roemer T."/>
            <person name="Ronning C.M."/>
            <person name="Sundaram J.P."/>
            <person name="Sutton G."/>
            <person name="Turner G."/>
            <person name="Venter J.C."/>
            <person name="White O.R."/>
            <person name="Whitty B.R."/>
            <person name="Youngman P."/>
            <person name="Wolfe K.H."/>
            <person name="Goldman G.H."/>
            <person name="Wortman J.R."/>
            <person name="Jiang B."/>
            <person name="Denning D.W."/>
            <person name="Nierman W.C."/>
        </authorList>
    </citation>
    <scope>NUCLEOTIDE SEQUENCE [LARGE SCALE GENOMIC DNA]</scope>
    <source>
        <strain evidence="2">ATCC 1007 / CBS 513.65 / DSM 816 / NCTC 3887 / NRRL 1</strain>
    </source>
</reference>
<organism evidence="1 2">
    <name type="scientific">Aspergillus clavatus (strain ATCC 1007 / CBS 513.65 / DSM 816 / NCTC 3887 / NRRL 1 / QM 1276 / 107)</name>
    <dbReference type="NCBI Taxonomy" id="344612"/>
    <lineage>
        <taxon>Eukaryota</taxon>
        <taxon>Fungi</taxon>
        <taxon>Dikarya</taxon>
        <taxon>Ascomycota</taxon>
        <taxon>Pezizomycotina</taxon>
        <taxon>Eurotiomycetes</taxon>
        <taxon>Eurotiomycetidae</taxon>
        <taxon>Eurotiales</taxon>
        <taxon>Aspergillaceae</taxon>
        <taxon>Aspergillus</taxon>
        <taxon>Aspergillus subgen. Fumigati</taxon>
    </lineage>
</organism>
<dbReference type="HOGENOM" id="CLU_3124687_0_0_1"/>
<dbReference type="GeneID" id="4707971"/>
<dbReference type="AlphaFoldDB" id="A1C7D5"/>
<dbReference type="RefSeq" id="XP_001275732.1">
    <property type="nucleotide sequence ID" value="XM_001275731.1"/>
</dbReference>
<dbReference type="KEGG" id="act:ACLA_073410"/>
<protein>
    <submittedName>
        <fullName evidence="1">Uncharacterized protein</fullName>
    </submittedName>
</protein>
<proteinExistence type="predicted"/>
<evidence type="ECO:0000313" key="1">
    <source>
        <dbReference type="EMBL" id="EAW14306.1"/>
    </source>
</evidence>
<gene>
    <name evidence="1" type="ORF">ACLA_073410</name>
</gene>
<sequence length="50" mass="5622">MTMTMMDCRAKIHAGSADGPFWIETSVGFIKGNYPTFGPEGPKHHQKRKE</sequence>
<accession>A1C7D5</accession>